<dbReference type="Proteomes" id="UP000324222">
    <property type="component" value="Unassembled WGS sequence"/>
</dbReference>
<dbReference type="EMBL" id="VSRR010073037">
    <property type="protein sequence ID" value="MPC86948.1"/>
    <property type="molecule type" value="Genomic_DNA"/>
</dbReference>
<accession>A0A5B7J225</accession>
<name>A0A5B7J225_PORTR</name>
<reference evidence="1 2" key="1">
    <citation type="submission" date="2019-05" db="EMBL/GenBank/DDBJ databases">
        <title>Another draft genome of Portunus trituberculatus and its Hox gene families provides insights of decapod evolution.</title>
        <authorList>
            <person name="Jeong J.-H."/>
            <person name="Song I."/>
            <person name="Kim S."/>
            <person name="Choi T."/>
            <person name="Kim D."/>
            <person name="Ryu S."/>
            <person name="Kim W."/>
        </authorList>
    </citation>
    <scope>NUCLEOTIDE SEQUENCE [LARGE SCALE GENOMIC DNA]</scope>
    <source>
        <tissue evidence="1">Muscle</tissue>
    </source>
</reference>
<proteinExistence type="predicted"/>
<sequence>MHGFIVPCFPVREDKVISRTATPFLPCITVAPYTKSRRSLSSGALLDFLKRWETDLCKAACESLIDPGSVAETQLRPSKLGARALPIGPEVITTRRRDCVSGWRGVARCGGSRLYILAGLRDV</sequence>
<organism evidence="1 2">
    <name type="scientific">Portunus trituberculatus</name>
    <name type="common">Swimming crab</name>
    <name type="synonym">Neptunus trituberculatus</name>
    <dbReference type="NCBI Taxonomy" id="210409"/>
    <lineage>
        <taxon>Eukaryota</taxon>
        <taxon>Metazoa</taxon>
        <taxon>Ecdysozoa</taxon>
        <taxon>Arthropoda</taxon>
        <taxon>Crustacea</taxon>
        <taxon>Multicrustacea</taxon>
        <taxon>Malacostraca</taxon>
        <taxon>Eumalacostraca</taxon>
        <taxon>Eucarida</taxon>
        <taxon>Decapoda</taxon>
        <taxon>Pleocyemata</taxon>
        <taxon>Brachyura</taxon>
        <taxon>Eubrachyura</taxon>
        <taxon>Portunoidea</taxon>
        <taxon>Portunidae</taxon>
        <taxon>Portuninae</taxon>
        <taxon>Portunus</taxon>
    </lineage>
</organism>
<comment type="caution">
    <text evidence="1">The sequence shown here is derived from an EMBL/GenBank/DDBJ whole genome shotgun (WGS) entry which is preliminary data.</text>
</comment>
<protein>
    <submittedName>
        <fullName evidence="1">Uncharacterized protein</fullName>
    </submittedName>
</protein>
<evidence type="ECO:0000313" key="1">
    <source>
        <dbReference type="EMBL" id="MPC86948.1"/>
    </source>
</evidence>
<gene>
    <name evidence="1" type="ORF">E2C01_081792</name>
</gene>
<keyword evidence="2" id="KW-1185">Reference proteome</keyword>
<dbReference type="AlphaFoldDB" id="A0A5B7J225"/>
<evidence type="ECO:0000313" key="2">
    <source>
        <dbReference type="Proteomes" id="UP000324222"/>
    </source>
</evidence>